<organism evidence="2 3">
    <name type="scientific">Chitinophaga barathri</name>
    <dbReference type="NCBI Taxonomy" id="1647451"/>
    <lineage>
        <taxon>Bacteria</taxon>
        <taxon>Pseudomonadati</taxon>
        <taxon>Bacteroidota</taxon>
        <taxon>Chitinophagia</taxon>
        <taxon>Chitinophagales</taxon>
        <taxon>Chitinophagaceae</taxon>
        <taxon>Chitinophaga</taxon>
    </lineage>
</organism>
<dbReference type="InterPro" id="IPR010982">
    <property type="entry name" value="Lambda_DNA-bd_dom_sf"/>
</dbReference>
<accession>A0A3N4M6V3</accession>
<dbReference type="AlphaFoldDB" id="A0A3N4M6V3"/>
<dbReference type="GO" id="GO:0003677">
    <property type="term" value="F:DNA binding"/>
    <property type="evidence" value="ECO:0007669"/>
    <property type="project" value="InterPro"/>
</dbReference>
<proteinExistence type="predicted"/>
<name>A0A3N4M6V3_9BACT</name>
<dbReference type="SUPFAM" id="SSF47413">
    <property type="entry name" value="lambda repressor-like DNA-binding domains"/>
    <property type="match status" value="1"/>
</dbReference>
<dbReference type="Proteomes" id="UP000279089">
    <property type="component" value="Unassembled WGS sequence"/>
</dbReference>
<dbReference type="SMART" id="SM00530">
    <property type="entry name" value="HTH_XRE"/>
    <property type="match status" value="1"/>
</dbReference>
<sequence length="80" mass="9316">MVNNNAKSPIDWHVVNKVREIRLKKDISQADIAFHLNLSIGFIGHIESQNFRAKYNSIHLNELAKLFECSPKDFWPEKPL</sequence>
<dbReference type="PROSITE" id="PS50943">
    <property type="entry name" value="HTH_CROC1"/>
    <property type="match status" value="1"/>
</dbReference>
<evidence type="ECO:0000313" key="3">
    <source>
        <dbReference type="Proteomes" id="UP000279089"/>
    </source>
</evidence>
<dbReference type="EMBL" id="RMBX01000012">
    <property type="protein sequence ID" value="RPD39102.1"/>
    <property type="molecule type" value="Genomic_DNA"/>
</dbReference>
<dbReference type="OrthoDB" id="1098513at2"/>
<dbReference type="CDD" id="cd00093">
    <property type="entry name" value="HTH_XRE"/>
    <property type="match status" value="1"/>
</dbReference>
<protein>
    <submittedName>
        <fullName evidence="2">XRE family transcriptional regulator</fullName>
    </submittedName>
</protein>
<evidence type="ECO:0000259" key="1">
    <source>
        <dbReference type="PROSITE" id="PS50943"/>
    </source>
</evidence>
<comment type="caution">
    <text evidence="2">The sequence shown here is derived from an EMBL/GenBank/DDBJ whole genome shotgun (WGS) entry which is preliminary data.</text>
</comment>
<evidence type="ECO:0000313" key="2">
    <source>
        <dbReference type="EMBL" id="RPD39102.1"/>
    </source>
</evidence>
<dbReference type="Gene3D" id="1.10.260.40">
    <property type="entry name" value="lambda repressor-like DNA-binding domains"/>
    <property type="match status" value="1"/>
</dbReference>
<gene>
    <name evidence="2" type="ORF">EG028_21040</name>
</gene>
<reference evidence="3" key="1">
    <citation type="submission" date="2018-11" db="EMBL/GenBank/DDBJ databases">
        <title>Chitinophaga lutea sp.nov., isolate from arsenic contaminated soil.</title>
        <authorList>
            <person name="Zong Y."/>
        </authorList>
    </citation>
    <scope>NUCLEOTIDE SEQUENCE [LARGE SCALE GENOMIC DNA]</scope>
    <source>
        <strain evidence="3">YLT18</strain>
    </source>
</reference>
<feature type="domain" description="HTH cro/C1-type" evidence="1">
    <location>
        <begin position="18"/>
        <end position="74"/>
    </location>
</feature>
<keyword evidence="3" id="KW-1185">Reference proteome</keyword>
<dbReference type="InterPro" id="IPR001387">
    <property type="entry name" value="Cro/C1-type_HTH"/>
</dbReference>